<comment type="function">
    <text evidence="9">Microtubule inner protein (MIP) part of the dynein-decorated doublet microtubules (DMTs) in cilia and flagellar axoneme. Forms filamentous polymers in the walls of ciliary and flagellar microtubules.</text>
</comment>
<evidence type="ECO:0000256" key="6">
    <source>
        <dbReference type="ARBA" id="ARBA00023069"/>
    </source>
</evidence>
<keyword evidence="8 10" id="KW-0966">Cell projection</keyword>
<dbReference type="Pfam" id="PF03148">
    <property type="entry name" value="Tektin"/>
    <property type="match status" value="1"/>
</dbReference>
<evidence type="ECO:0000256" key="11">
    <source>
        <dbReference type="SAM" id="Coils"/>
    </source>
</evidence>
<keyword evidence="4 10" id="KW-0282">Flagellum</keyword>
<evidence type="ECO:0000256" key="10">
    <source>
        <dbReference type="RuleBase" id="RU367040"/>
    </source>
</evidence>
<dbReference type="EMBL" id="LR899010">
    <property type="protein sequence ID" value="CAD7083520.1"/>
    <property type="molecule type" value="Genomic_DNA"/>
</dbReference>
<evidence type="ECO:0000256" key="3">
    <source>
        <dbReference type="ARBA" id="ARBA00022490"/>
    </source>
</evidence>
<dbReference type="GO" id="GO:0060294">
    <property type="term" value="P:cilium movement involved in cell motility"/>
    <property type="evidence" value="ECO:0007669"/>
    <property type="project" value="UniProtKB-UniRule"/>
</dbReference>
<dbReference type="PANTHER" id="PTHR19960:SF25">
    <property type="entry name" value="TEKTIN-1"/>
    <property type="match status" value="1"/>
</dbReference>
<proteinExistence type="inferred from homology"/>
<evidence type="ECO:0000256" key="5">
    <source>
        <dbReference type="ARBA" id="ARBA00023054"/>
    </source>
</evidence>
<evidence type="ECO:0000256" key="7">
    <source>
        <dbReference type="ARBA" id="ARBA00023212"/>
    </source>
</evidence>
<dbReference type="Proteomes" id="UP000594454">
    <property type="component" value="Chromosome 2"/>
</dbReference>
<evidence type="ECO:0000256" key="2">
    <source>
        <dbReference type="ARBA" id="ARBA00007209"/>
    </source>
</evidence>
<dbReference type="GO" id="GO:0015630">
    <property type="term" value="C:microtubule cytoskeleton"/>
    <property type="evidence" value="ECO:0007669"/>
    <property type="project" value="UniProtKB-UniRule"/>
</dbReference>
<dbReference type="InterPro" id="IPR048256">
    <property type="entry name" value="Tektin-like"/>
</dbReference>
<sequence>MDSVKYRMLGAHLANENLIITSLVPPRHTINEWNENLRFNTNLSEAQEKLGHRVLSEADALIEGSRIKTQQNKEEVDFRTKQRIEEIKFLIDELKKQKQVALIEEESLKVYRQRIMNAIDALKVDSLRICNQCIMLRENRLGIELVDDQVDRTLRHELKVIQGCQVLMDRTLQETTEQIRRLRATIYLLDRDLSNKDISLQIDESNLLLRENQMEMSVYRGKIPLERCATNIQEWEYLTNENIQNTAKELNSATQLRTYVDILLQQVIDDLKEQTNKTNEAFQCRIDEIKSAKKVLESIHYQTVNEVNEIGRKITDLERALAEKEGYLALCQMRTANRAQRPGMESTCDAVQDALRDELNDLNKDIANLNQMIAEAKASQRYLLHCQVLQEEEINNKTNSLKIDEVDCMTLRQGLLYNSF</sequence>
<keyword evidence="13" id="KW-1185">Reference proteome</keyword>
<accession>A0A7R8YTD3</accession>
<evidence type="ECO:0000256" key="1">
    <source>
        <dbReference type="ARBA" id="ARBA00004611"/>
    </source>
</evidence>
<keyword evidence="3" id="KW-0963">Cytoplasm</keyword>
<reference evidence="12 13" key="1">
    <citation type="submission" date="2020-11" db="EMBL/GenBank/DDBJ databases">
        <authorList>
            <person name="Wallbank WR R."/>
            <person name="Pardo Diaz C."/>
            <person name="Kozak K."/>
            <person name="Martin S."/>
            <person name="Jiggins C."/>
            <person name="Moest M."/>
            <person name="Warren A I."/>
            <person name="Generalovic N T."/>
            <person name="Byers J.R.P. K."/>
            <person name="Montejo-Kovacevich G."/>
            <person name="Yen C E."/>
        </authorList>
    </citation>
    <scope>NUCLEOTIDE SEQUENCE [LARGE SCALE GENOMIC DNA]</scope>
</reference>
<comment type="subcellular location">
    <subcellularLocation>
        <location evidence="10">Cytoplasm</location>
        <location evidence="10">Cytoskeleton</location>
        <location evidence="10">Cilium axoneme</location>
    </subcellularLocation>
    <subcellularLocation>
        <location evidence="1">Cytoplasm</location>
        <location evidence="1">Cytoskeleton</location>
        <location evidence="1">Flagellum axoneme</location>
    </subcellularLocation>
</comment>
<evidence type="ECO:0000256" key="4">
    <source>
        <dbReference type="ARBA" id="ARBA00022846"/>
    </source>
</evidence>
<dbReference type="OMA" id="DTELPLM"/>
<dbReference type="GO" id="GO:0060271">
    <property type="term" value="P:cilium assembly"/>
    <property type="evidence" value="ECO:0007669"/>
    <property type="project" value="UniProtKB-UniRule"/>
</dbReference>
<name>A0A7R8YTD3_HERIL</name>
<evidence type="ECO:0000313" key="12">
    <source>
        <dbReference type="EMBL" id="CAD7083520.1"/>
    </source>
</evidence>
<keyword evidence="6 10" id="KW-0969">Cilium</keyword>
<evidence type="ECO:0000256" key="9">
    <source>
        <dbReference type="ARBA" id="ARBA00045224"/>
    </source>
</evidence>
<dbReference type="GO" id="GO:0005634">
    <property type="term" value="C:nucleus"/>
    <property type="evidence" value="ECO:0007669"/>
    <property type="project" value="TreeGrafter"/>
</dbReference>
<protein>
    <recommendedName>
        <fullName evidence="10">Tektin</fullName>
    </recommendedName>
</protein>
<organism evidence="12 13">
    <name type="scientific">Hermetia illucens</name>
    <name type="common">Black soldier fly</name>
    <dbReference type="NCBI Taxonomy" id="343691"/>
    <lineage>
        <taxon>Eukaryota</taxon>
        <taxon>Metazoa</taxon>
        <taxon>Ecdysozoa</taxon>
        <taxon>Arthropoda</taxon>
        <taxon>Hexapoda</taxon>
        <taxon>Insecta</taxon>
        <taxon>Pterygota</taxon>
        <taxon>Neoptera</taxon>
        <taxon>Endopterygota</taxon>
        <taxon>Diptera</taxon>
        <taxon>Brachycera</taxon>
        <taxon>Stratiomyomorpha</taxon>
        <taxon>Stratiomyidae</taxon>
        <taxon>Hermetiinae</taxon>
        <taxon>Hermetia</taxon>
    </lineage>
</organism>
<gene>
    <name evidence="12" type="ORF">HERILL_LOCUS6476</name>
</gene>
<comment type="similarity">
    <text evidence="2 10">Belongs to the tektin family.</text>
</comment>
<dbReference type="GO" id="GO:0005930">
    <property type="term" value="C:axoneme"/>
    <property type="evidence" value="ECO:0007669"/>
    <property type="project" value="UniProtKB-SubCell"/>
</dbReference>
<dbReference type="PANTHER" id="PTHR19960">
    <property type="entry name" value="TEKTIN"/>
    <property type="match status" value="1"/>
</dbReference>
<keyword evidence="5 11" id="KW-0175">Coiled coil</keyword>
<evidence type="ECO:0000313" key="13">
    <source>
        <dbReference type="Proteomes" id="UP000594454"/>
    </source>
</evidence>
<evidence type="ECO:0000256" key="8">
    <source>
        <dbReference type="ARBA" id="ARBA00023273"/>
    </source>
</evidence>
<dbReference type="AlphaFoldDB" id="A0A7R8YTD3"/>
<dbReference type="InterPro" id="IPR000435">
    <property type="entry name" value="Tektins"/>
</dbReference>
<dbReference type="FunCoup" id="A0A7R8YTD3">
    <property type="interactions" value="4"/>
</dbReference>
<dbReference type="InParanoid" id="A0A7R8YTD3"/>
<dbReference type="OrthoDB" id="10054259at2759"/>
<keyword evidence="7" id="KW-0206">Cytoskeleton</keyword>
<feature type="coiled-coil region" evidence="11">
    <location>
        <begin position="352"/>
        <end position="379"/>
    </location>
</feature>